<keyword evidence="10 13" id="KW-0472">Membrane</keyword>
<evidence type="ECO:0000256" key="7">
    <source>
        <dbReference type="ARBA" id="ARBA00023002"/>
    </source>
</evidence>
<keyword evidence="9" id="KW-0443">Lipid metabolism</keyword>
<feature type="transmembrane region" description="Helical" evidence="13">
    <location>
        <begin position="107"/>
        <end position="126"/>
    </location>
</feature>
<sequence>MRFSNLFNWVPNYFTSIPNACFSLSIMTVTKEENGTNDVAVRQKTVWRNVIILTIIHSFGLYGFMVGLYDAYRWTSLWGFVYGYFGGIGVTAGAHRLWTHRSYKAKLPLRIILMIAFVSSGMNSIFDWVRDHRVHHKFSETNADPHNSKRGLFFSHVGWLLQKKHPDVIRRGREVDMSDIVADPVVSFQEKYFRLMQVILSLAVPIAVPCYFWVWSVNSFAHLYGNRPYDKKINPAENLAVSIIAVGEGWHNYHHTFPWDYKTAELGFYGTNFTTGIIDLFALIGWAYDLRQPSKKLIKKVVEQTGDGTHSNWGKIHVGQEVEEEEDENHLTFSPPFSTSVPTQAQVVVD</sequence>
<dbReference type="AlphaFoldDB" id="A0AAD8E6C9"/>
<gene>
    <name evidence="15" type="ORF">L9F63_005562</name>
</gene>
<evidence type="ECO:0000256" key="4">
    <source>
        <dbReference type="ARBA" id="ARBA00022692"/>
    </source>
</evidence>
<feature type="non-terminal residue" evidence="15">
    <location>
        <position position="1"/>
    </location>
</feature>
<dbReference type="PANTHER" id="PTHR11351:SF21">
    <property type="entry name" value="GH07782P"/>
    <property type="match status" value="1"/>
</dbReference>
<feature type="transmembrane region" description="Helical" evidence="13">
    <location>
        <begin position="75"/>
        <end position="95"/>
    </location>
</feature>
<accession>A0AAD8E6C9</accession>
<evidence type="ECO:0000256" key="5">
    <source>
        <dbReference type="ARBA" id="ARBA00022832"/>
    </source>
</evidence>
<feature type="domain" description="Fatty acid desaturase" evidence="14">
    <location>
        <begin position="74"/>
        <end position="258"/>
    </location>
</feature>
<evidence type="ECO:0000256" key="13">
    <source>
        <dbReference type="SAM" id="Phobius"/>
    </source>
</evidence>
<comment type="subcellular location">
    <subcellularLocation>
        <location evidence="1">Membrane</location>
        <topology evidence="1">Multi-pass membrane protein</topology>
    </subcellularLocation>
</comment>
<keyword evidence="5" id="KW-0276">Fatty acid metabolism</keyword>
<evidence type="ECO:0000256" key="6">
    <source>
        <dbReference type="ARBA" id="ARBA00022989"/>
    </source>
</evidence>
<evidence type="ECO:0000259" key="14">
    <source>
        <dbReference type="Pfam" id="PF00487"/>
    </source>
</evidence>
<evidence type="ECO:0000256" key="10">
    <source>
        <dbReference type="ARBA" id="ARBA00023136"/>
    </source>
</evidence>
<evidence type="ECO:0000256" key="9">
    <source>
        <dbReference type="ARBA" id="ARBA00023098"/>
    </source>
</evidence>
<dbReference type="GO" id="GO:0004768">
    <property type="term" value="F:stearoyl-CoA 9-desaturase activity"/>
    <property type="evidence" value="ECO:0007669"/>
    <property type="project" value="TreeGrafter"/>
</dbReference>
<dbReference type="GO" id="GO:0005506">
    <property type="term" value="F:iron ion binding"/>
    <property type="evidence" value="ECO:0007669"/>
    <property type="project" value="TreeGrafter"/>
</dbReference>
<dbReference type="InterPro" id="IPR005804">
    <property type="entry name" value="FA_desaturase_dom"/>
</dbReference>
<keyword evidence="4 12" id="KW-0812">Transmembrane</keyword>
<comment type="caution">
    <text evidence="15">The sequence shown here is derived from an EMBL/GenBank/DDBJ whole genome shotgun (WGS) entry which is preliminary data.</text>
</comment>
<keyword evidence="8" id="KW-0408">Iron</keyword>
<feature type="transmembrane region" description="Helical" evidence="13">
    <location>
        <begin position="273"/>
        <end position="290"/>
    </location>
</feature>
<reference evidence="15" key="1">
    <citation type="journal article" date="2023" name="IScience">
        <title>Live-bearing cockroach genome reveals convergent evolutionary mechanisms linked to viviparity in insects and beyond.</title>
        <authorList>
            <person name="Fouks B."/>
            <person name="Harrison M.C."/>
            <person name="Mikhailova A.A."/>
            <person name="Marchal E."/>
            <person name="English S."/>
            <person name="Carruthers M."/>
            <person name="Jennings E.C."/>
            <person name="Chiamaka E.L."/>
            <person name="Frigard R.A."/>
            <person name="Pippel M."/>
            <person name="Attardo G.M."/>
            <person name="Benoit J.B."/>
            <person name="Bornberg-Bauer E."/>
            <person name="Tobe S.S."/>
        </authorList>
    </citation>
    <scope>NUCLEOTIDE SEQUENCE</scope>
    <source>
        <strain evidence="15">Stay&amp;Tobe</strain>
    </source>
</reference>
<comment type="similarity">
    <text evidence="2 12">Belongs to the fatty acid desaturase type 1 family.</text>
</comment>
<proteinExistence type="inferred from homology"/>
<comment type="cofactor">
    <cofactor evidence="12">
        <name>Fe(2+)</name>
        <dbReference type="ChEBI" id="CHEBI:29033"/>
    </cofactor>
</comment>
<dbReference type="PANTHER" id="PTHR11351">
    <property type="entry name" value="ACYL-COA DESATURASE"/>
    <property type="match status" value="1"/>
</dbReference>
<dbReference type="Pfam" id="PF00487">
    <property type="entry name" value="FA_desaturase"/>
    <property type="match status" value="1"/>
</dbReference>
<keyword evidence="16" id="KW-1185">Reference proteome</keyword>
<dbReference type="GO" id="GO:0006636">
    <property type="term" value="P:unsaturated fatty acid biosynthetic process"/>
    <property type="evidence" value="ECO:0007669"/>
    <property type="project" value="TreeGrafter"/>
</dbReference>
<dbReference type="CDD" id="cd03505">
    <property type="entry name" value="Delta9-FADS-like"/>
    <property type="match status" value="1"/>
</dbReference>
<comment type="domain">
    <text evidence="12">The histidine box domains are involved in binding the catalytic metal ions.</text>
</comment>
<organism evidence="15 16">
    <name type="scientific">Diploptera punctata</name>
    <name type="common">Pacific beetle cockroach</name>
    <dbReference type="NCBI Taxonomy" id="6984"/>
    <lineage>
        <taxon>Eukaryota</taxon>
        <taxon>Metazoa</taxon>
        <taxon>Ecdysozoa</taxon>
        <taxon>Arthropoda</taxon>
        <taxon>Hexapoda</taxon>
        <taxon>Insecta</taxon>
        <taxon>Pterygota</taxon>
        <taxon>Neoptera</taxon>
        <taxon>Polyneoptera</taxon>
        <taxon>Dictyoptera</taxon>
        <taxon>Blattodea</taxon>
        <taxon>Blaberoidea</taxon>
        <taxon>Blaberidae</taxon>
        <taxon>Diplopterinae</taxon>
        <taxon>Diploptera</taxon>
    </lineage>
</organism>
<dbReference type="EMBL" id="JASPKZ010008901">
    <property type="protein sequence ID" value="KAJ9578217.1"/>
    <property type="molecule type" value="Genomic_DNA"/>
</dbReference>
<protein>
    <recommendedName>
        <fullName evidence="14">Fatty acid desaturase domain-containing protein</fullName>
    </recommendedName>
</protein>
<keyword evidence="3 12" id="KW-0444">Lipid biosynthesis</keyword>
<evidence type="ECO:0000313" key="16">
    <source>
        <dbReference type="Proteomes" id="UP001233999"/>
    </source>
</evidence>
<dbReference type="Proteomes" id="UP001233999">
    <property type="component" value="Unassembled WGS sequence"/>
</dbReference>
<evidence type="ECO:0000256" key="8">
    <source>
        <dbReference type="ARBA" id="ARBA00023004"/>
    </source>
</evidence>
<name>A0AAD8E6C9_DIPPU</name>
<dbReference type="GO" id="GO:0005789">
    <property type="term" value="C:endoplasmic reticulum membrane"/>
    <property type="evidence" value="ECO:0007669"/>
    <property type="project" value="TreeGrafter"/>
</dbReference>
<keyword evidence="11 12" id="KW-0275">Fatty acid biosynthesis</keyword>
<evidence type="ECO:0000256" key="11">
    <source>
        <dbReference type="ARBA" id="ARBA00023160"/>
    </source>
</evidence>
<keyword evidence="6 13" id="KW-1133">Transmembrane helix</keyword>
<evidence type="ECO:0000313" key="15">
    <source>
        <dbReference type="EMBL" id="KAJ9578217.1"/>
    </source>
</evidence>
<dbReference type="InterPro" id="IPR015876">
    <property type="entry name" value="Acyl-CoA_DS"/>
</dbReference>
<reference evidence="15" key="2">
    <citation type="submission" date="2023-05" db="EMBL/GenBank/DDBJ databases">
        <authorList>
            <person name="Fouks B."/>
        </authorList>
    </citation>
    <scope>NUCLEOTIDE SEQUENCE</scope>
    <source>
        <strain evidence="15">Stay&amp;Tobe</strain>
        <tissue evidence="15">Testes</tissue>
    </source>
</reference>
<evidence type="ECO:0000256" key="12">
    <source>
        <dbReference type="RuleBase" id="RU000581"/>
    </source>
</evidence>
<dbReference type="PRINTS" id="PR00075">
    <property type="entry name" value="FACDDSATRASE"/>
</dbReference>
<feature type="transmembrane region" description="Helical" evidence="13">
    <location>
        <begin position="195"/>
        <end position="215"/>
    </location>
</feature>
<feature type="transmembrane region" description="Helical" evidence="13">
    <location>
        <begin position="50"/>
        <end position="69"/>
    </location>
</feature>
<evidence type="ECO:0000256" key="2">
    <source>
        <dbReference type="ARBA" id="ARBA00009295"/>
    </source>
</evidence>
<evidence type="ECO:0000256" key="3">
    <source>
        <dbReference type="ARBA" id="ARBA00022516"/>
    </source>
</evidence>
<evidence type="ECO:0000256" key="1">
    <source>
        <dbReference type="ARBA" id="ARBA00004141"/>
    </source>
</evidence>
<keyword evidence="7 12" id="KW-0560">Oxidoreductase</keyword>